<dbReference type="Pfam" id="PF02815">
    <property type="entry name" value="MIR"/>
    <property type="match status" value="1"/>
</dbReference>
<proteinExistence type="inferred from homology"/>
<evidence type="ECO:0000256" key="17">
    <source>
        <dbReference type="ARBA" id="ARBA00079036"/>
    </source>
</evidence>
<evidence type="ECO:0000256" key="7">
    <source>
        <dbReference type="ARBA" id="ARBA00022692"/>
    </source>
</evidence>
<feature type="transmembrane region" description="Helical" evidence="18">
    <location>
        <begin position="371"/>
        <end position="393"/>
    </location>
</feature>
<evidence type="ECO:0000256" key="15">
    <source>
        <dbReference type="ARBA" id="ARBA00061810"/>
    </source>
</evidence>
<comment type="catalytic activity">
    <reaction evidence="13">
        <text>a di-trans,poly-cis-dolichyl beta-D-mannosyl phosphate + L-seryl-[protein] = 3-O-(alpha-D-mannosyl)-L-seryl-[protein] + a di-trans,poly-cis-dolichyl phosphate + H(+)</text>
        <dbReference type="Rhea" id="RHEA:17377"/>
        <dbReference type="Rhea" id="RHEA-COMP:9863"/>
        <dbReference type="Rhea" id="RHEA-COMP:13546"/>
        <dbReference type="Rhea" id="RHEA-COMP:19498"/>
        <dbReference type="Rhea" id="RHEA-COMP:19501"/>
        <dbReference type="ChEBI" id="CHEBI:15378"/>
        <dbReference type="ChEBI" id="CHEBI:29999"/>
        <dbReference type="ChEBI" id="CHEBI:57683"/>
        <dbReference type="ChEBI" id="CHEBI:58211"/>
        <dbReference type="ChEBI" id="CHEBI:137321"/>
        <dbReference type="EC" id="2.4.1.109"/>
    </reaction>
</comment>
<feature type="domain" description="MIR" evidence="19">
    <location>
        <begin position="100"/>
        <end position="157"/>
    </location>
</feature>
<evidence type="ECO:0000256" key="8">
    <source>
        <dbReference type="ARBA" id="ARBA00022737"/>
    </source>
</evidence>
<comment type="function">
    <text evidence="14">Rt/POMT1 and tw/POMT2 function as a protein O-mannosyltransferase in association with each other to generate and maintain normal muscle development.</text>
</comment>
<keyword evidence="6" id="KW-0808">Transferase</keyword>
<dbReference type="PANTHER" id="PTHR10050:SF51">
    <property type="entry name" value="PROTEIN O-MANNOSYL-TRANSFERASE 1"/>
    <property type="match status" value="1"/>
</dbReference>
<evidence type="ECO:0000256" key="12">
    <source>
        <dbReference type="ARBA" id="ARBA00045085"/>
    </source>
</evidence>
<dbReference type="AlphaFoldDB" id="A0A9P0H3F7"/>
<feature type="transmembrane region" description="Helical" evidence="18">
    <location>
        <begin position="405"/>
        <end position="421"/>
    </location>
</feature>
<dbReference type="InterPro" id="IPR016093">
    <property type="entry name" value="MIR_motif"/>
</dbReference>
<dbReference type="PANTHER" id="PTHR10050">
    <property type="entry name" value="DOLICHYL-PHOSPHATE-MANNOSE--PROTEIN MANNOSYLTRANSFERASE"/>
    <property type="match status" value="1"/>
</dbReference>
<dbReference type="FunFam" id="2.80.10.50:FF:000012">
    <property type="entry name" value="Protein O-mannosyl-transferase 1"/>
    <property type="match status" value="1"/>
</dbReference>
<evidence type="ECO:0000313" key="21">
    <source>
        <dbReference type="Proteomes" id="UP001152798"/>
    </source>
</evidence>
<dbReference type="Proteomes" id="UP001152798">
    <property type="component" value="Chromosome 1"/>
</dbReference>
<evidence type="ECO:0000259" key="19">
    <source>
        <dbReference type="PROSITE" id="PS50919"/>
    </source>
</evidence>
<dbReference type="SUPFAM" id="SSF82109">
    <property type="entry name" value="MIR domain"/>
    <property type="match status" value="1"/>
</dbReference>
<comment type="catalytic activity">
    <reaction evidence="12">
        <text>a di-trans,poly-cis-dolichyl beta-D-mannosyl phosphate + L-threonyl-[protein] = 3-O-(alpha-D-mannosyl)-L-threonyl-[protein] + a di-trans,poly-cis-dolichyl phosphate + H(+)</text>
        <dbReference type="Rhea" id="RHEA:53396"/>
        <dbReference type="Rhea" id="RHEA-COMP:11060"/>
        <dbReference type="Rhea" id="RHEA-COMP:13547"/>
        <dbReference type="Rhea" id="RHEA-COMP:19498"/>
        <dbReference type="Rhea" id="RHEA-COMP:19501"/>
        <dbReference type="ChEBI" id="CHEBI:15378"/>
        <dbReference type="ChEBI" id="CHEBI:30013"/>
        <dbReference type="ChEBI" id="CHEBI:57683"/>
        <dbReference type="ChEBI" id="CHEBI:58211"/>
        <dbReference type="ChEBI" id="CHEBI:137323"/>
        <dbReference type="EC" id="2.4.1.109"/>
    </reaction>
</comment>
<dbReference type="EMBL" id="OV725077">
    <property type="protein sequence ID" value="CAH1391622.1"/>
    <property type="molecule type" value="Genomic_DNA"/>
</dbReference>
<dbReference type="GO" id="GO:0004169">
    <property type="term" value="F:dolichyl-phosphate-mannose-protein mannosyltransferase activity"/>
    <property type="evidence" value="ECO:0007669"/>
    <property type="project" value="UniProtKB-EC"/>
</dbReference>
<evidence type="ECO:0000256" key="11">
    <source>
        <dbReference type="ARBA" id="ARBA00023136"/>
    </source>
</evidence>
<comment type="pathway">
    <text evidence="2">Protein modification; protein glycosylation.</text>
</comment>
<evidence type="ECO:0000256" key="3">
    <source>
        <dbReference type="ARBA" id="ARBA00007222"/>
    </source>
</evidence>
<evidence type="ECO:0000256" key="5">
    <source>
        <dbReference type="ARBA" id="ARBA00022676"/>
    </source>
</evidence>
<name>A0A9P0H3F7_NEZVI</name>
<dbReference type="GO" id="GO:0005789">
    <property type="term" value="C:endoplasmic reticulum membrane"/>
    <property type="evidence" value="ECO:0007669"/>
    <property type="project" value="UniProtKB-SubCell"/>
</dbReference>
<evidence type="ECO:0000256" key="2">
    <source>
        <dbReference type="ARBA" id="ARBA00004922"/>
    </source>
</evidence>
<dbReference type="Pfam" id="PF16192">
    <property type="entry name" value="PMT_4TMC"/>
    <property type="match status" value="1"/>
</dbReference>
<keyword evidence="7 18" id="KW-0812">Transmembrane</keyword>
<keyword evidence="11 18" id="KW-0472">Membrane</keyword>
<dbReference type="InterPro" id="IPR036300">
    <property type="entry name" value="MIR_dom_sf"/>
</dbReference>
<dbReference type="Gene3D" id="2.80.10.50">
    <property type="match status" value="1"/>
</dbReference>
<evidence type="ECO:0000256" key="4">
    <source>
        <dbReference type="ARBA" id="ARBA00012839"/>
    </source>
</evidence>
<evidence type="ECO:0000256" key="13">
    <source>
        <dbReference type="ARBA" id="ARBA00045102"/>
    </source>
</evidence>
<comment type="similarity">
    <text evidence="3">Belongs to the glycosyltransferase 39 family.</text>
</comment>
<comment type="subunit">
    <text evidence="15">Interacts with tw/POMT2.</text>
</comment>
<evidence type="ECO:0000256" key="14">
    <source>
        <dbReference type="ARBA" id="ARBA00059310"/>
    </source>
</evidence>
<dbReference type="SMART" id="SM00472">
    <property type="entry name" value="MIR"/>
    <property type="match status" value="3"/>
</dbReference>
<evidence type="ECO:0000256" key="9">
    <source>
        <dbReference type="ARBA" id="ARBA00022824"/>
    </source>
</evidence>
<dbReference type="InterPro" id="IPR032421">
    <property type="entry name" value="PMT_4TMC"/>
</dbReference>
<dbReference type="PROSITE" id="PS50919">
    <property type="entry name" value="MIR"/>
    <property type="match status" value="3"/>
</dbReference>
<evidence type="ECO:0000313" key="20">
    <source>
        <dbReference type="EMBL" id="CAH1391622.1"/>
    </source>
</evidence>
<keyword evidence="8" id="KW-0677">Repeat</keyword>
<feature type="domain" description="MIR" evidence="19">
    <location>
        <begin position="163"/>
        <end position="219"/>
    </location>
</feature>
<evidence type="ECO:0000256" key="16">
    <source>
        <dbReference type="ARBA" id="ARBA00073145"/>
    </source>
</evidence>
<feature type="transmembrane region" description="Helical" evidence="18">
    <location>
        <begin position="306"/>
        <end position="327"/>
    </location>
</feature>
<dbReference type="CDD" id="cd23281">
    <property type="entry name" value="beta-trefoil_MIR_POMT1"/>
    <property type="match status" value="1"/>
</dbReference>
<reference evidence="20" key="1">
    <citation type="submission" date="2022-01" db="EMBL/GenBank/DDBJ databases">
        <authorList>
            <person name="King R."/>
        </authorList>
    </citation>
    <scope>NUCLEOTIDE SEQUENCE</scope>
</reference>
<keyword evidence="21" id="KW-1185">Reference proteome</keyword>
<accession>A0A9P0H3F7</accession>
<evidence type="ECO:0000256" key="18">
    <source>
        <dbReference type="SAM" id="Phobius"/>
    </source>
</evidence>
<organism evidence="20 21">
    <name type="scientific">Nezara viridula</name>
    <name type="common">Southern green stink bug</name>
    <name type="synonym">Cimex viridulus</name>
    <dbReference type="NCBI Taxonomy" id="85310"/>
    <lineage>
        <taxon>Eukaryota</taxon>
        <taxon>Metazoa</taxon>
        <taxon>Ecdysozoa</taxon>
        <taxon>Arthropoda</taxon>
        <taxon>Hexapoda</taxon>
        <taxon>Insecta</taxon>
        <taxon>Pterygota</taxon>
        <taxon>Neoptera</taxon>
        <taxon>Paraneoptera</taxon>
        <taxon>Hemiptera</taxon>
        <taxon>Heteroptera</taxon>
        <taxon>Panheteroptera</taxon>
        <taxon>Pentatomomorpha</taxon>
        <taxon>Pentatomoidea</taxon>
        <taxon>Pentatomidae</taxon>
        <taxon>Pentatominae</taxon>
        <taxon>Nezara</taxon>
    </lineage>
</organism>
<keyword evidence="5" id="KW-0328">Glycosyltransferase</keyword>
<comment type="subcellular location">
    <subcellularLocation>
        <location evidence="1">Endoplasmic reticulum membrane</location>
        <topology evidence="1">Multi-pass membrane protein</topology>
    </subcellularLocation>
</comment>
<keyword evidence="10 18" id="KW-1133">Transmembrane helix</keyword>
<gene>
    <name evidence="20" type="ORF">NEZAVI_LOCUS2609</name>
</gene>
<evidence type="ECO:0000256" key="6">
    <source>
        <dbReference type="ARBA" id="ARBA00022679"/>
    </source>
</evidence>
<dbReference type="InterPro" id="IPR027005">
    <property type="entry name" value="PMT-like"/>
</dbReference>
<feature type="domain" description="MIR" evidence="19">
    <location>
        <begin position="28"/>
        <end position="89"/>
    </location>
</feature>
<evidence type="ECO:0000256" key="10">
    <source>
        <dbReference type="ARBA" id="ARBA00022989"/>
    </source>
</evidence>
<evidence type="ECO:0000256" key="1">
    <source>
        <dbReference type="ARBA" id="ARBA00004477"/>
    </source>
</evidence>
<dbReference type="OrthoDB" id="292747at2759"/>
<dbReference type="EC" id="2.4.1.109" evidence="4"/>
<sequence>MVVIDRYIFCTFNICLMGGLASITKGQPLEVAHGSQVTLRHTHGKTCWLHSHSEVYPVRYPDKRGSSHQQQVTCYTFKDLNNWWIIRRPDVKNLVVSNPPDAIKHGDVIHFVHGITGRPLNSHDVSAPMSPHNQEVSCYIDYNISMPPLTLWKVDIVNRDQEGDIWHTIQSQVRLIHLNSSQALKFSGRQLPDWGFHQLEVVTDKTIVQDDTVWNVEEHRYTKIEDEKEREKDLMNAEMIPMKTTKLSFWTKFSELQYKMMFPSQDSLQNHMYSSEPLEWPLMTRGIAYWVSPYHNGQVHLLGNIVIWYSGTLSLLIYSSLLIFYLLRRTRLCFDITEAQWIHFLRVGHLLFSGYLLHFIPYFFVERTLFLHHYLPAFVFKVLLTAAIVEHIYSLLRYRKFLKKLYLLLLILWICSIILVFKKFSVLCYGMTELSAEDVIKLRWSESWDFIIHKE</sequence>
<protein>
    <recommendedName>
        <fullName evidence="16">Protein O-mannosyltransferase 1</fullName>
        <ecNumber evidence="4">2.4.1.109</ecNumber>
    </recommendedName>
    <alternativeName>
        <fullName evidence="17">Protein rotated abdomen</fullName>
    </alternativeName>
</protein>
<feature type="transmembrane region" description="Helical" evidence="18">
    <location>
        <begin position="347"/>
        <end position="365"/>
    </location>
</feature>
<keyword evidence="9" id="KW-0256">Endoplasmic reticulum</keyword>